<evidence type="ECO:0000256" key="6">
    <source>
        <dbReference type="HAMAP-Rule" id="MF_01862"/>
    </source>
</evidence>
<sequence length="339" mass="37541">MIAPSELLTRHADIFTDTRLLIAGQLLDDYPIELAKVAEYAAIGVAHAGQAARYQHLAGDNTQVLLSAQPKLEKSYNTLLLYIPKAKQEADYWLNLCLSQLEPNADIFIVGENRGGINAAIKLLEKYQLNGRKVDAARRCSLIYAERGSAEIAFSMDDWWQSFTLNLNQGAIQVCSLPGVFNHGKLDHGTALLLDNLPPLDGYGLDFGCGAGIIGAAIAKQTGASINATDVSMLATLSTEKTFRQNQLTAQVFCRDGIDEFNQPFDFIVSNPPFHLGVKTEYETSRRFIALAAKKLKPGKPLYLVANSFLGYKELLESEFSHCEIVTDNRKFRIYHCYN</sequence>
<dbReference type="InterPro" id="IPR002052">
    <property type="entry name" value="DNA_methylase_N6_adenine_CS"/>
</dbReference>
<dbReference type="Pfam" id="PF05175">
    <property type="entry name" value="MTS"/>
    <property type="match status" value="1"/>
</dbReference>
<dbReference type="InterPro" id="IPR029063">
    <property type="entry name" value="SAM-dependent_MTases_sf"/>
</dbReference>
<dbReference type="PROSITE" id="PS00092">
    <property type="entry name" value="N6_MTASE"/>
    <property type="match status" value="1"/>
</dbReference>
<keyword evidence="5 6" id="KW-0949">S-adenosyl-L-methionine</keyword>
<reference evidence="9 10" key="1">
    <citation type="submission" date="2019-03" db="EMBL/GenBank/DDBJ databases">
        <title>Genomic Encyclopedia of Type Strains, Phase IV (KMG-IV): sequencing the most valuable type-strain genomes for metagenomic binning, comparative biology and taxonomic classification.</title>
        <authorList>
            <person name="Goeker M."/>
        </authorList>
    </citation>
    <scope>NUCLEOTIDE SEQUENCE [LARGE SCALE GENOMIC DNA]</scope>
    <source>
        <strain evidence="9 10">DSM 18577</strain>
    </source>
</reference>
<comment type="similarity">
    <text evidence="6">Belongs to the methyltransferase superfamily. RsmC family.</text>
</comment>
<dbReference type="RefSeq" id="WP_165872705.1">
    <property type="nucleotide sequence ID" value="NZ_OU594967.1"/>
</dbReference>
<keyword evidence="4 6" id="KW-0808">Transferase</keyword>
<comment type="function">
    <text evidence="6">Specifically methylates the guanine in position 1207 of 16S rRNA in the 30S particle.</text>
</comment>
<evidence type="ECO:0000256" key="3">
    <source>
        <dbReference type="ARBA" id="ARBA00022603"/>
    </source>
</evidence>
<dbReference type="InterPro" id="IPR046977">
    <property type="entry name" value="RsmC/RlmG"/>
</dbReference>
<dbReference type="InterPro" id="IPR013675">
    <property type="entry name" value="Mtase_sm_N"/>
</dbReference>
<dbReference type="Pfam" id="PF08468">
    <property type="entry name" value="MTS_N"/>
    <property type="match status" value="1"/>
</dbReference>
<evidence type="ECO:0000256" key="4">
    <source>
        <dbReference type="ARBA" id="ARBA00022679"/>
    </source>
</evidence>
<evidence type="ECO:0000256" key="5">
    <source>
        <dbReference type="ARBA" id="ARBA00022691"/>
    </source>
</evidence>
<feature type="domain" description="Methyltransferase small" evidence="7">
    <location>
        <begin position="172"/>
        <end position="335"/>
    </location>
</feature>
<comment type="catalytic activity">
    <reaction evidence="6">
        <text>guanosine(1207) in 16S rRNA + S-adenosyl-L-methionine = N(2)-methylguanosine(1207) in 16S rRNA + S-adenosyl-L-homocysteine + H(+)</text>
        <dbReference type="Rhea" id="RHEA:42736"/>
        <dbReference type="Rhea" id="RHEA-COMP:10213"/>
        <dbReference type="Rhea" id="RHEA-COMP:10214"/>
        <dbReference type="ChEBI" id="CHEBI:15378"/>
        <dbReference type="ChEBI" id="CHEBI:57856"/>
        <dbReference type="ChEBI" id="CHEBI:59789"/>
        <dbReference type="ChEBI" id="CHEBI:74269"/>
        <dbReference type="ChEBI" id="CHEBI:74481"/>
        <dbReference type="EC" id="2.1.1.172"/>
    </reaction>
</comment>
<dbReference type="GO" id="GO:0003676">
    <property type="term" value="F:nucleic acid binding"/>
    <property type="evidence" value="ECO:0007669"/>
    <property type="project" value="InterPro"/>
</dbReference>
<dbReference type="SUPFAM" id="SSF53335">
    <property type="entry name" value="S-adenosyl-L-methionine-dependent methyltransferases"/>
    <property type="match status" value="1"/>
</dbReference>
<dbReference type="GO" id="GO:0005737">
    <property type="term" value="C:cytoplasm"/>
    <property type="evidence" value="ECO:0007669"/>
    <property type="project" value="UniProtKB-SubCell"/>
</dbReference>
<dbReference type="EC" id="2.1.1.172" evidence="6"/>
<keyword evidence="2 6" id="KW-0698">rRNA processing</keyword>
<keyword evidence="1 6" id="KW-0963">Cytoplasm</keyword>
<keyword evidence="3 6" id="KW-0489">Methyltransferase</keyword>
<dbReference type="PANTHER" id="PTHR47816">
    <property type="entry name" value="RIBOSOMAL RNA SMALL SUBUNIT METHYLTRANSFERASE C"/>
    <property type="match status" value="1"/>
</dbReference>
<comment type="caution">
    <text evidence="9">The sequence shown here is derived from an EMBL/GenBank/DDBJ whole genome shotgun (WGS) entry which is preliminary data.</text>
</comment>
<dbReference type="InterPro" id="IPR023543">
    <property type="entry name" value="rRNA_ssu_MeTfrase_C"/>
</dbReference>
<dbReference type="InterPro" id="IPR007848">
    <property type="entry name" value="Small_mtfrase_dom"/>
</dbReference>
<evidence type="ECO:0000313" key="9">
    <source>
        <dbReference type="EMBL" id="TCK58136.1"/>
    </source>
</evidence>
<accession>A0A4R1K286</accession>
<gene>
    <name evidence="6" type="primary">rsmC</name>
    <name evidence="9" type="ORF">EV690_1844</name>
</gene>
<dbReference type="AlphaFoldDB" id="A0A4R1K286"/>
<organism evidence="9 10">
    <name type="scientific">Celerinatantimonas diazotrophica</name>
    <dbReference type="NCBI Taxonomy" id="412034"/>
    <lineage>
        <taxon>Bacteria</taxon>
        <taxon>Pseudomonadati</taxon>
        <taxon>Pseudomonadota</taxon>
        <taxon>Gammaproteobacteria</taxon>
        <taxon>Celerinatantimonadaceae</taxon>
        <taxon>Celerinatantimonas</taxon>
    </lineage>
</organism>
<feature type="domain" description="Methyltransferase small N-terminal" evidence="8">
    <location>
        <begin position="5"/>
        <end position="162"/>
    </location>
</feature>
<proteinExistence type="inferred from homology"/>
<dbReference type="Gene3D" id="3.40.50.150">
    <property type="entry name" value="Vaccinia Virus protein VP39"/>
    <property type="match status" value="2"/>
</dbReference>
<keyword evidence="10" id="KW-1185">Reference proteome</keyword>
<name>A0A4R1K286_9GAMM</name>
<dbReference type="EMBL" id="SMGD01000012">
    <property type="protein sequence ID" value="TCK58136.1"/>
    <property type="molecule type" value="Genomic_DNA"/>
</dbReference>
<comment type="subunit">
    <text evidence="6">Monomer.</text>
</comment>
<comment type="subcellular location">
    <subcellularLocation>
        <location evidence="6">Cytoplasm</location>
    </subcellularLocation>
</comment>
<dbReference type="PANTHER" id="PTHR47816:SF4">
    <property type="entry name" value="RIBOSOMAL RNA SMALL SUBUNIT METHYLTRANSFERASE C"/>
    <property type="match status" value="1"/>
</dbReference>
<evidence type="ECO:0000256" key="1">
    <source>
        <dbReference type="ARBA" id="ARBA00022490"/>
    </source>
</evidence>
<dbReference type="Proteomes" id="UP000295565">
    <property type="component" value="Unassembled WGS sequence"/>
</dbReference>
<evidence type="ECO:0000259" key="7">
    <source>
        <dbReference type="Pfam" id="PF05175"/>
    </source>
</evidence>
<evidence type="ECO:0000256" key="2">
    <source>
        <dbReference type="ARBA" id="ARBA00022552"/>
    </source>
</evidence>
<dbReference type="HAMAP" id="MF_01862">
    <property type="entry name" value="16SrRNA_methyltr_C"/>
    <property type="match status" value="1"/>
</dbReference>
<evidence type="ECO:0000313" key="10">
    <source>
        <dbReference type="Proteomes" id="UP000295565"/>
    </source>
</evidence>
<protein>
    <recommendedName>
        <fullName evidence="6">Ribosomal RNA small subunit methyltransferase C</fullName>
        <ecNumber evidence="6">2.1.1.172</ecNumber>
    </recommendedName>
    <alternativeName>
        <fullName evidence="6">16S rRNA m2G1207 methyltransferase</fullName>
    </alternativeName>
    <alternativeName>
        <fullName evidence="6">rRNA (guanine-N(2)-)-methyltransferase RsmC</fullName>
    </alternativeName>
</protein>
<dbReference type="CDD" id="cd02440">
    <property type="entry name" value="AdoMet_MTases"/>
    <property type="match status" value="1"/>
</dbReference>
<dbReference type="GO" id="GO:0052914">
    <property type="term" value="F:16S rRNA (guanine(1207)-N(2))-methyltransferase activity"/>
    <property type="evidence" value="ECO:0007669"/>
    <property type="project" value="UniProtKB-EC"/>
</dbReference>
<evidence type="ECO:0000259" key="8">
    <source>
        <dbReference type="Pfam" id="PF08468"/>
    </source>
</evidence>